<gene>
    <name evidence="3" type="ORF">FIBSPDRAFT_881713</name>
</gene>
<evidence type="ECO:0000256" key="1">
    <source>
        <dbReference type="SAM" id="MobiDB-lite"/>
    </source>
</evidence>
<dbReference type="Proteomes" id="UP000076532">
    <property type="component" value="Unassembled WGS sequence"/>
</dbReference>
<accession>A0A166W9Y7</accession>
<reference evidence="3 4" key="1">
    <citation type="journal article" date="2016" name="Mol. Biol. Evol.">
        <title>Comparative Genomics of Early-Diverging Mushroom-Forming Fungi Provides Insights into the Origins of Lignocellulose Decay Capabilities.</title>
        <authorList>
            <person name="Nagy L.G."/>
            <person name="Riley R."/>
            <person name="Tritt A."/>
            <person name="Adam C."/>
            <person name="Daum C."/>
            <person name="Floudas D."/>
            <person name="Sun H."/>
            <person name="Yadav J.S."/>
            <person name="Pangilinan J."/>
            <person name="Larsson K.H."/>
            <person name="Matsuura K."/>
            <person name="Barry K."/>
            <person name="Labutti K."/>
            <person name="Kuo R."/>
            <person name="Ohm R.A."/>
            <person name="Bhattacharya S.S."/>
            <person name="Shirouzu T."/>
            <person name="Yoshinaga Y."/>
            <person name="Martin F.M."/>
            <person name="Grigoriev I.V."/>
            <person name="Hibbett D.S."/>
        </authorList>
    </citation>
    <scope>NUCLEOTIDE SEQUENCE [LARGE SCALE GENOMIC DNA]</scope>
    <source>
        <strain evidence="3 4">CBS 109695</strain>
    </source>
</reference>
<evidence type="ECO:0000313" key="3">
    <source>
        <dbReference type="EMBL" id="KZP33541.1"/>
    </source>
</evidence>
<proteinExistence type="predicted"/>
<dbReference type="PANTHER" id="PTHR43194">
    <property type="entry name" value="HYDROLASE ALPHA/BETA FOLD FAMILY"/>
    <property type="match status" value="1"/>
</dbReference>
<feature type="domain" description="AB hydrolase-1" evidence="2">
    <location>
        <begin position="43"/>
        <end position="333"/>
    </location>
</feature>
<protein>
    <submittedName>
        <fullName evidence="3">Alpha/beta-hydrolase</fullName>
    </submittedName>
</protein>
<organism evidence="3 4">
    <name type="scientific">Athelia psychrophila</name>
    <dbReference type="NCBI Taxonomy" id="1759441"/>
    <lineage>
        <taxon>Eukaryota</taxon>
        <taxon>Fungi</taxon>
        <taxon>Dikarya</taxon>
        <taxon>Basidiomycota</taxon>
        <taxon>Agaricomycotina</taxon>
        <taxon>Agaricomycetes</taxon>
        <taxon>Agaricomycetidae</taxon>
        <taxon>Atheliales</taxon>
        <taxon>Atheliaceae</taxon>
        <taxon>Athelia</taxon>
    </lineage>
</organism>
<dbReference type="EMBL" id="KV417482">
    <property type="protein sequence ID" value="KZP33541.1"/>
    <property type="molecule type" value="Genomic_DNA"/>
</dbReference>
<keyword evidence="4" id="KW-1185">Reference proteome</keyword>
<dbReference type="STRING" id="436010.A0A166W9Y7"/>
<evidence type="ECO:0000313" key="4">
    <source>
        <dbReference type="Proteomes" id="UP000076532"/>
    </source>
</evidence>
<dbReference type="Gene3D" id="3.40.50.1820">
    <property type="entry name" value="alpha/beta hydrolase"/>
    <property type="match status" value="1"/>
</dbReference>
<evidence type="ECO:0000259" key="2">
    <source>
        <dbReference type="Pfam" id="PF12697"/>
    </source>
</evidence>
<dbReference type="PANTHER" id="PTHR43194:SF2">
    <property type="entry name" value="PEROXISOMAL MEMBRANE PROTEIN LPX1"/>
    <property type="match status" value="1"/>
</dbReference>
<dbReference type="SUPFAM" id="SSF53474">
    <property type="entry name" value="alpha/beta-Hydrolases"/>
    <property type="match status" value="1"/>
</dbReference>
<dbReference type="Pfam" id="PF12697">
    <property type="entry name" value="Abhydrolase_6"/>
    <property type="match status" value="1"/>
</dbReference>
<dbReference type="InterPro" id="IPR029058">
    <property type="entry name" value="AB_hydrolase_fold"/>
</dbReference>
<sequence length="350" mass="38859">MALNVEPLVFDVPPSKDGRPSLKLCAKRYTTAQSANATEGLTLLFTHCISSHKEVWEPVIERLFQLQQHKHSSRRIREAYSFDWQTHGAAGILNEEVLKLRPEGVTGYEWAAAIAAFVKAHQLEKRNTVAIGHSVGAGILMCSTVDFPSGSVPYASFILVEPTIVSEQIYNDNIDAHQFVDEMVISNTLKRRDVWDDRETAIQWLSKRSPWKFWDPRALQLYSLHGLRLVGDGPSVTLNCVKAQEARAWAHNEPHPEPGKPPRSTPKDAAELFKSICKKSPIHVIWGSRNNFNPVYIQEALTDASQGRVAASVTKVEGAGHFVVQEKPDALAEKLADALDHGGQAGFSKL</sequence>
<dbReference type="AlphaFoldDB" id="A0A166W9Y7"/>
<dbReference type="InterPro" id="IPR000073">
    <property type="entry name" value="AB_hydrolase_1"/>
</dbReference>
<name>A0A166W9Y7_9AGAM</name>
<dbReference type="OrthoDB" id="94039at2759"/>
<feature type="region of interest" description="Disordered" evidence="1">
    <location>
        <begin position="249"/>
        <end position="268"/>
    </location>
</feature>
<dbReference type="InterPro" id="IPR050228">
    <property type="entry name" value="Carboxylesterase_BioH"/>
</dbReference>